<sequence>MRITVNGQETALDGRTVADLLAARLDDPRPHGIAVAVNDEVVPRDDWPRRPLAGGDVVEIVTAVQGG</sequence>
<dbReference type="NCBIfam" id="TIGR01683">
    <property type="entry name" value="thiS"/>
    <property type="match status" value="1"/>
</dbReference>
<evidence type="ECO:0000313" key="2">
    <source>
        <dbReference type="Proteomes" id="UP000324351"/>
    </source>
</evidence>
<dbReference type="AlphaFoldDB" id="A0A5B1M2D0"/>
<dbReference type="Proteomes" id="UP000324351">
    <property type="component" value="Unassembled WGS sequence"/>
</dbReference>
<reference evidence="1 2" key="1">
    <citation type="submission" date="2019-09" db="EMBL/GenBank/DDBJ databases">
        <title>Nocardioides panacisoli sp. nov., isolated from the soil of a ginseng field.</title>
        <authorList>
            <person name="Cho C."/>
        </authorList>
    </citation>
    <scope>NUCLEOTIDE SEQUENCE [LARGE SCALE GENOMIC DNA]</scope>
    <source>
        <strain evidence="1 2">BN140041</strain>
    </source>
</reference>
<dbReference type="InterPro" id="IPR012675">
    <property type="entry name" value="Beta-grasp_dom_sf"/>
</dbReference>
<keyword evidence="2" id="KW-1185">Reference proteome</keyword>
<dbReference type="InterPro" id="IPR003749">
    <property type="entry name" value="ThiS/MoaD-like"/>
</dbReference>
<dbReference type="Gene3D" id="3.10.20.30">
    <property type="match status" value="1"/>
</dbReference>
<reference evidence="1 2" key="2">
    <citation type="submission" date="2019-09" db="EMBL/GenBank/DDBJ databases">
        <authorList>
            <person name="Jin C."/>
        </authorList>
    </citation>
    <scope>NUCLEOTIDE SEQUENCE [LARGE SCALE GENOMIC DNA]</scope>
    <source>
        <strain evidence="1 2">BN140041</strain>
    </source>
</reference>
<dbReference type="InterPro" id="IPR016155">
    <property type="entry name" value="Mopterin_synth/thiamin_S_b"/>
</dbReference>
<organism evidence="1 2">
    <name type="scientific">Nocardioides antri</name>
    <dbReference type="NCBI Taxonomy" id="2607659"/>
    <lineage>
        <taxon>Bacteria</taxon>
        <taxon>Bacillati</taxon>
        <taxon>Actinomycetota</taxon>
        <taxon>Actinomycetes</taxon>
        <taxon>Propionibacteriales</taxon>
        <taxon>Nocardioidaceae</taxon>
        <taxon>Nocardioides</taxon>
    </lineage>
</organism>
<gene>
    <name evidence="1" type="primary">thiS</name>
    <name evidence="1" type="ORF">F0U47_07630</name>
</gene>
<evidence type="ECO:0000313" key="1">
    <source>
        <dbReference type="EMBL" id="KAA1427345.1"/>
    </source>
</evidence>
<dbReference type="SUPFAM" id="SSF54285">
    <property type="entry name" value="MoaD/ThiS"/>
    <property type="match status" value="1"/>
</dbReference>
<dbReference type="EMBL" id="VUJW01000003">
    <property type="protein sequence ID" value="KAA1427345.1"/>
    <property type="molecule type" value="Genomic_DNA"/>
</dbReference>
<comment type="caution">
    <text evidence="1">The sequence shown here is derived from an EMBL/GenBank/DDBJ whole genome shotgun (WGS) entry which is preliminary data.</text>
</comment>
<protein>
    <submittedName>
        <fullName evidence="1">Sulfur carrier protein ThiS</fullName>
    </submittedName>
</protein>
<dbReference type="CDD" id="cd00565">
    <property type="entry name" value="Ubl_ThiS"/>
    <property type="match status" value="1"/>
</dbReference>
<dbReference type="InterPro" id="IPR010035">
    <property type="entry name" value="Thi_S"/>
</dbReference>
<accession>A0A5B1M2D0</accession>
<proteinExistence type="predicted"/>
<dbReference type="RefSeq" id="WP_149749713.1">
    <property type="nucleotide sequence ID" value="NZ_VUJW01000003.1"/>
</dbReference>
<dbReference type="PANTHER" id="PTHR34472">
    <property type="entry name" value="SULFUR CARRIER PROTEIN THIS"/>
    <property type="match status" value="1"/>
</dbReference>
<dbReference type="Pfam" id="PF02597">
    <property type="entry name" value="ThiS"/>
    <property type="match status" value="1"/>
</dbReference>
<dbReference type="PANTHER" id="PTHR34472:SF1">
    <property type="entry name" value="SULFUR CARRIER PROTEIN THIS"/>
    <property type="match status" value="1"/>
</dbReference>
<name>A0A5B1M2D0_9ACTN</name>